<dbReference type="SMART" id="SM00862">
    <property type="entry name" value="Trans_reg_C"/>
    <property type="match status" value="1"/>
</dbReference>
<dbReference type="GO" id="GO:0006355">
    <property type="term" value="P:regulation of DNA-templated transcription"/>
    <property type="evidence" value="ECO:0007669"/>
    <property type="project" value="InterPro"/>
</dbReference>
<dbReference type="GO" id="GO:0003677">
    <property type="term" value="F:DNA binding"/>
    <property type="evidence" value="ECO:0007669"/>
    <property type="project" value="UniProtKB-UniRule"/>
</dbReference>
<reference evidence="4 5" key="1">
    <citation type="submission" date="2018-05" db="EMBL/GenBank/DDBJ databases">
        <title>Genomic Encyclopedia of Type Strains, Phase IV (KMG-IV): sequencing the most valuable type-strain genomes for metagenomic binning, comparative biology and taxonomic classification.</title>
        <authorList>
            <person name="Goeker M."/>
        </authorList>
    </citation>
    <scope>NUCLEOTIDE SEQUENCE [LARGE SCALE GENOMIC DNA]</scope>
    <source>
        <strain evidence="4 5">DSM 103371</strain>
    </source>
</reference>
<dbReference type="SUPFAM" id="SSF48452">
    <property type="entry name" value="TPR-like"/>
    <property type="match status" value="1"/>
</dbReference>
<keyword evidence="5" id="KW-1185">Reference proteome</keyword>
<dbReference type="Gene3D" id="1.25.40.10">
    <property type="entry name" value="Tetratricopeptide repeat domain"/>
    <property type="match status" value="1"/>
</dbReference>
<dbReference type="Gene3D" id="1.10.10.10">
    <property type="entry name" value="Winged helix-like DNA-binding domain superfamily/Winged helix DNA-binding domain"/>
    <property type="match status" value="1"/>
</dbReference>
<evidence type="ECO:0000313" key="4">
    <source>
        <dbReference type="EMBL" id="PWK53561.1"/>
    </source>
</evidence>
<dbReference type="InterPro" id="IPR036388">
    <property type="entry name" value="WH-like_DNA-bd_sf"/>
</dbReference>
<dbReference type="InterPro" id="IPR001867">
    <property type="entry name" value="OmpR/PhoB-type_DNA-bd"/>
</dbReference>
<organism evidence="4 5">
    <name type="scientific">Silicimonas algicola</name>
    <dbReference type="NCBI Taxonomy" id="1826607"/>
    <lineage>
        <taxon>Bacteria</taxon>
        <taxon>Pseudomonadati</taxon>
        <taxon>Pseudomonadota</taxon>
        <taxon>Alphaproteobacteria</taxon>
        <taxon>Rhodobacterales</taxon>
        <taxon>Paracoccaceae</taxon>
    </lineage>
</organism>
<protein>
    <submittedName>
        <fullName evidence="4">DNA-binding winged helix-turn-helix (WHTH) protein</fullName>
    </submittedName>
</protein>
<dbReference type="Pfam" id="PF00486">
    <property type="entry name" value="Trans_reg_C"/>
    <property type="match status" value="1"/>
</dbReference>
<evidence type="ECO:0000256" key="1">
    <source>
        <dbReference type="ARBA" id="ARBA00023125"/>
    </source>
</evidence>
<dbReference type="KEGG" id="salo:EF888_15220"/>
<comment type="caution">
    <text evidence="4">The sequence shown here is derived from an EMBL/GenBank/DDBJ whole genome shotgun (WGS) entry which is preliminary data.</text>
</comment>
<evidence type="ECO:0000313" key="5">
    <source>
        <dbReference type="Proteomes" id="UP000245390"/>
    </source>
</evidence>
<feature type="DNA-binding region" description="OmpR/PhoB-type" evidence="2">
    <location>
        <begin position="32"/>
        <end position="129"/>
    </location>
</feature>
<dbReference type="EMBL" id="QGGV01000013">
    <property type="protein sequence ID" value="PWK53561.1"/>
    <property type="molecule type" value="Genomic_DNA"/>
</dbReference>
<dbReference type="InterPro" id="IPR016032">
    <property type="entry name" value="Sig_transdc_resp-reg_C-effctor"/>
</dbReference>
<sequence length="514" mass="56439">MDMNFNEKTGTVSNVRSQVRLVETGRMTNASTSTLILGSCSFEPSSLTLRDASGMVLSLRSQSLRVLAQLARTPGQLVSRDAIAQAVWPDVAVTDDSLVQCIKDVRSALADKDRTILKTVIGQGYILKARAVADPLGALPEIFVERFQSSDTVTAELSEALFEELMVRLSLRRGVVIVTDPDHRSNAKYLISGRVSDRSGTARIFFRITRRGHDADLYAATEEAADAEKWDLPGLVADAISAQLRVRMIMGDGSEFAQADDTTLSAQELMAKAAWHMCRFRRSNWRSARTAMEQAVLLAPENPTVLTMLAAVETQMIPLIPFSELCADPDRALALCDRAVEIDQSSDWVLRTRGNVRFWLLGDHEGARLDCRRALAINPSYHLAHLTIATSDILSGAFKPGALRLQEMMRRVNFDPQNPLYFSLIALALLLDGQVDAAVEAAREGHERNPLGAWNALVYAVAASGNNRIMDATAFRRMVNRIDLPPSHFLDFPFLDQGMAEELAARAKVAGVGA</sequence>
<dbReference type="SUPFAM" id="SSF46894">
    <property type="entry name" value="C-terminal effector domain of the bipartite response regulators"/>
    <property type="match status" value="1"/>
</dbReference>
<dbReference type="AlphaFoldDB" id="A0A316FY27"/>
<dbReference type="PROSITE" id="PS51755">
    <property type="entry name" value="OMPR_PHOB"/>
    <property type="match status" value="1"/>
</dbReference>
<evidence type="ECO:0000259" key="3">
    <source>
        <dbReference type="PROSITE" id="PS51755"/>
    </source>
</evidence>
<dbReference type="Proteomes" id="UP000245390">
    <property type="component" value="Unassembled WGS sequence"/>
</dbReference>
<name>A0A316FY27_9RHOB</name>
<dbReference type="GO" id="GO:0000160">
    <property type="term" value="P:phosphorelay signal transduction system"/>
    <property type="evidence" value="ECO:0007669"/>
    <property type="project" value="InterPro"/>
</dbReference>
<proteinExistence type="predicted"/>
<dbReference type="OrthoDB" id="54411at2"/>
<dbReference type="InterPro" id="IPR011990">
    <property type="entry name" value="TPR-like_helical_dom_sf"/>
</dbReference>
<feature type="domain" description="OmpR/PhoB-type" evidence="3">
    <location>
        <begin position="32"/>
        <end position="129"/>
    </location>
</feature>
<gene>
    <name evidence="4" type="ORF">C8D95_11386</name>
</gene>
<dbReference type="RefSeq" id="WP_109761024.1">
    <property type="nucleotide sequence ID" value="NZ_CP034588.1"/>
</dbReference>
<keyword evidence="1 2" id="KW-0238">DNA-binding</keyword>
<accession>A0A316FY27</accession>
<evidence type="ECO:0000256" key="2">
    <source>
        <dbReference type="PROSITE-ProRule" id="PRU01091"/>
    </source>
</evidence>